<gene>
    <name evidence="1" type="ORF">ESZ26_02715</name>
    <name evidence="2" type="ORF">ESZ27_00650</name>
</gene>
<organism evidence="2 4">
    <name type="scientific">Colwellia hornerae</name>
    <dbReference type="NCBI Taxonomy" id="89402"/>
    <lineage>
        <taxon>Bacteria</taxon>
        <taxon>Pseudomonadati</taxon>
        <taxon>Pseudomonadota</taxon>
        <taxon>Gammaproteobacteria</taxon>
        <taxon>Alteromonadales</taxon>
        <taxon>Colwelliaceae</taxon>
        <taxon>Colwellia</taxon>
    </lineage>
</organism>
<dbReference type="AlphaFoldDB" id="A0A5C6QUR5"/>
<name>A0A5C6QUR5_9GAMM</name>
<evidence type="ECO:0000313" key="3">
    <source>
        <dbReference type="Proteomes" id="UP000321525"/>
    </source>
</evidence>
<dbReference type="EMBL" id="VOLQ01000001">
    <property type="protein sequence ID" value="TWX72350.1"/>
    <property type="molecule type" value="Genomic_DNA"/>
</dbReference>
<protein>
    <submittedName>
        <fullName evidence="2">Uncharacterized protein</fullName>
    </submittedName>
</protein>
<dbReference type="Proteomes" id="UP000321917">
    <property type="component" value="Unassembled WGS sequence"/>
</dbReference>
<evidence type="ECO:0000313" key="1">
    <source>
        <dbReference type="EMBL" id="TWX62318.1"/>
    </source>
</evidence>
<reference evidence="2 4" key="1">
    <citation type="submission" date="2019-07" db="EMBL/GenBank/DDBJ databases">
        <title>Genomes of sea-ice associated Colwellia species.</title>
        <authorList>
            <person name="Bowman J.P."/>
        </authorList>
    </citation>
    <scope>NUCLEOTIDE SEQUENCE [LARGE SCALE GENOMIC DNA]</scope>
    <source>
        <strain evidence="1 3">ACAM 607</strain>
        <strain evidence="2 4">IC036</strain>
    </source>
</reference>
<comment type="caution">
    <text evidence="2">The sequence shown here is derived from an EMBL/GenBank/DDBJ whole genome shotgun (WGS) entry which is preliminary data.</text>
</comment>
<evidence type="ECO:0000313" key="4">
    <source>
        <dbReference type="Proteomes" id="UP000321917"/>
    </source>
</evidence>
<proteinExistence type="predicted"/>
<sequence>MEKHRLNFAQVNLLNESIAEVIFDKGIDISIEMMEEIETIFCAFFKTDFGVIVNKIYPYTYSLEAQLSMGSLVHMKSIASINYSKEGVANTQDIINKRNNDKLNVKQFNGLELGRQQALKWLQKELA</sequence>
<dbReference type="Proteomes" id="UP000321525">
    <property type="component" value="Unassembled WGS sequence"/>
</dbReference>
<evidence type="ECO:0000313" key="2">
    <source>
        <dbReference type="EMBL" id="TWX72350.1"/>
    </source>
</evidence>
<dbReference type="EMBL" id="VOLR01000003">
    <property type="protein sequence ID" value="TWX62318.1"/>
    <property type="molecule type" value="Genomic_DNA"/>
</dbReference>
<dbReference type="RefSeq" id="WP_146797900.1">
    <property type="nucleotide sequence ID" value="NZ_VOLP01000004.1"/>
</dbReference>
<dbReference type="OrthoDB" id="1443546at2"/>
<accession>A0A5C6QUR5</accession>
<keyword evidence="3" id="KW-1185">Reference proteome</keyword>